<evidence type="ECO:0000256" key="8">
    <source>
        <dbReference type="ARBA" id="ARBA00023304"/>
    </source>
</evidence>
<dbReference type="EMBL" id="JACHOB010000001">
    <property type="protein sequence ID" value="MBB4657745.1"/>
    <property type="molecule type" value="Genomic_DNA"/>
</dbReference>
<accession>A0A840I072</accession>
<keyword evidence="8" id="KW-0100">Branched-chain amino acid biosynthesis</keyword>
<dbReference type="PANTHER" id="PTHR42743:SF11">
    <property type="entry name" value="AMINODEOXYCHORISMATE LYASE"/>
    <property type="match status" value="1"/>
</dbReference>
<evidence type="ECO:0000256" key="2">
    <source>
        <dbReference type="ARBA" id="ARBA00004824"/>
    </source>
</evidence>
<comment type="pathway">
    <text evidence="3">Amino-acid biosynthesis; L-valine biosynthesis; L-valine from pyruvate: step 4/4.</text>
</comment>
<evidence type="ECO:0000256" key="3">
    <source>
        <dbReference type="ARBA" id="ARBA00004931"/>
    </source>
</evidence>
<dbReference type="Gene3D" id="3.20.10.10">
    <property type="entry name" value="D-amino Acid Aminotransferase, subunit A, domain 2"/>
    <property type="match status" value="1"/>
</dbReference>
<dbReference type="InterPro" id="IPR043131">
    <property type="entry name" value="BCAT-like_N"/>
</dbReference>
<dbReference type="Pfam" id="PF01063">
    <property type="entry name" value="Aminotran_4"/>
    <property type="match status" value="1"/>
</dbReference>
<keyword evidence="13" id="KW-1185">Reference proteome</keyword>
<dbReference type="RefSeq" id="WP_183815094.1">
    <property type="nucleotide sequence ID" value="NZ_JACHOB010000001.1"/>
</dbReference>
<dbReference type="SUPFAM" id="SSF56752">
    <property type="entry name" value="D-aminoacid aminotransferase-like PLP-dependent enzymes"/>
    <property type="match status" value="1"/>
</dbReference>
<comment type="catalytic activity">
    <reaction evidence="10">
        <text>L-isoleucine + 2-oxoglutarate = (S)-3-methyl-2-oxopentanoate + L-glutamate</text>
        <dbReference type="Rhea" id="RHEA:24801"/>
        <dbReference type="ChEBI" id="CHEBI:16810"/>
        <dbReference type="ChEBI" id="CHEBI:29985"/>
        <dbReference type="ChEBI" id="CHEBI:35146"/>
        <dbReference type="ChEBI" id="CHEBI:58045"/>
        <dbReference type="EC" id="2.6.1.42"/>
    </reaction>
</comment>
<dbReference type="InterPro" id="IPR001544">
    <property type="entry name" value="Aminotrans_IV"/>
</dbReference>
<comment type="pathway">
    <text evidence="2">Amino-acid biosynthesis; L-isoleucine biosynthesis; L-isoleucine from 2-oxobutanoate: step 4/4.</text>
</comment>
<dbReference type="GO" id="GO:0004084">
    <property type="term" value="F:branched-chain-amino-acid transaminase activity"/>
    <property type="evidence" value="ECO:0007669"/>
    <property type="project" value="UniProtKB-EC"/>
</dbReference>
<gene>
    <name evidence="12" type="ORF">GGQ59_000245</name>
</gene>
<evidence type="ECO:0000256" key="4">
    <source>
        <dbReference type="ARBA" id="ARBA00005072"/>
    </source>
</evidence>
<dbReference type="Proteomes" id="UP000563524">
    <property type="component" value="Unassembled WGS sequence"/>
</dbReference>
<name>A0A840I072_9PROT</name>
<keyword evidence="12" id="KW-0032">Aminotransferase</keyword>
<comment type="function">
    <text evidence="1">Acts on leucine, isoleucine and valine.</text>
</comment>
<dbReference type="InterPro" id="IPR050571">
    <property type="entry name" value="Class-IV_PLP-Dep_Aminotrnsfr"/>
</dbReference>
<dbReference type="GO" id="GO:0009082">
    <property type="term" value="P:branched-chain amino acid biosynthetic process"/>
    <property type="evidence" value="ECO:0007669"/>
    <property type="project" value="UniProtKB-KW"/>
</dbReference>
<organism evidence="12 13">
    <name type="scientific">Parvularcula dongshanensis</name>
    <dbReference type="NCBI Taxonomy" id="1173995"/>
    <lineage>
        <taxon>Bacteria</taxon>
        <taxon>Pseudomonadati</taxon>
        <taxon>Pseudomonadota</taxon>
        <taxon>Alphaproteobacteria</taxon>
        <taxon>Parvularculales</taxon>
        <taxon>Parvularculaceae</taxon>
        <taxon>Parvularcula</taxon>
    </lineage>
</organism>
<comment type="pathway">
    <text evidence="4">Amino-acid biosynthesis; L-leucine biosynthesis; L-leucine from 3-methyl-2-oxobutanoate: step 4/4.</text>
</comment>
<evidence type="ECO:0000313" key="12">
    <source>
        <dbReference type="EMBL" id="MBB4657745.1"/>
    </source>
</evidence>
<evidence type="ECO:0000256" key="9">
    <source>
        <dbReference type="ARBA" id="ARBA00048212"/>
    </source>
</evidence>
<comment type="catalytic activity">
    <reaction evidence="9">
        <text>L-valine + 2-oxoglutarate = 3-methyl-2-oxobutanoate + L-glutamate</text>
        <dbReference type="Rhea" id="RHEA:24813"/>
        <dbReference type="ChEBI" id="CHEBI:11851"/>
        <dbReference type="ChEBI" id="CHEBI:16810"/>
        <dbReference type="ChEBI" id="CHEBI:29985"/>
        <dbReference type="ChEBI" id="CHEBI:57762"/>
        <dbReference type="EC" id="2.6.1.42"/>
    </reaction>
</comment>
<comment type="caution">
    <text evidence="12">The sequence shown here is derived from an EMBL/GenBank/DDBJ whole genome shotgun (WGS) entry which is preliminary data.</text>
</comment>
<evidence type="ECO:0000256" key="6">
    <source>
        <dbReference type="ARBA" id="ARBA00013053"/>
    </source>
</evidence>
<dbReference type="InterPro" id="IPR043132">
    <property type="entry name" value="BCAT-like_C"/>
</dbReference>
<evidence type="ECO:0000313" key="13">
    <source>
        <dbReference type="Proteomes" id="UP000563524"/>
    </source>
</evidence>
<protein>
    <recommendedName>
        <fullName evidence="7">Probable branched-chain-amino-acid aminotransferase</fullName>
        <ecNumber evidence="6">2.6.1.42</ecNumber>
    </recommendedName>
</protein>
<evidence type="ECO:0000256" key="10">
    <source>
        <dbReference type="ARBA" id="ARBA00048798"/>
    </source>
</evidence>
<evidence type="ECO:0000256" key="1">
    <source>
        <dbReference type="ARBA" id="ARBA00003109"/>
    </source>
</evidence>
<evidence type="ECO:0000256" key="5">
    <source>
        <dbReference type="ARBA" id="ARBA00009320"/>
    </source>
</evidence>
<sequence>MIWADGAVVAEDALVFAANDRGATLGDGLFETLKAVEGRPVFLSDHLERMAASSALLDLPFDEAAARAGVAAVLEGRAGLASVRITLSRGPGPRGTAPIPRAEQRPVLVVASAPMAASPGGPIRLALAATRRNEWSLASRMKTLSYQDMILARAEAARAGADDALVLNTAGRPVCTTIGNLWLRTREGFATPPVGEGVLPGIVRSRLLAAAPSAGIEVEVRPLLMEEVESGTLFRTNSLTGVQPAGLSLPPSSDNPLGRLYDVLEREALS</sequence>
<comment type="catalytic activity">
    <reaction evidence="11">
        <text>L-leucine + 2-oxoglutarate = 4-methyl-2-oxopentanoate + L-glutamate</text>
        <dbReference type="Rhea" id="RHEA:18321"/>
        <dbReference type="ChEBI" id="CHEBI:16810"/>
        <dbReference type="ChEBI" id="CHEBI:17865"/>
        <dbReference type="ChEBI" id="CHEBI:29985"/>
        <dbReference type="ChEBI" id="CHEBI:57427"/>
        <dbReference type="EC" id="2.6.1.42"/>
    </reaction>
</comment>
<dbReference type="PANTHER" id="PTHR42743">
    <property type="entry name" value="AMINO-ACID AMINOTRANSFERASE"/>
    <property type="match status" value="1"/>
</dbReference>
<keyword evidence="8" id="KW-0028">Amino-acid biosynthesis</keyword>
<evidence type="ECO:0000256" key="11">
    <source>
        <dbReference type="ARBA" id="ARBA00049229"/>
    </source>
</evidence>
<proteinExistence type="inferred from homology"/>
<dbReference type="EC" id="2.6.1.42" evidence="6"/>
<evidence type="ECO:0000256" key="7">
    <source>
        <dbReference type="ARBA" id="ARBA00014472"/>
    </source>
</evidence>
<dbReference type="InterPro" id="IPR036038">
    <property type="entry name" value="Aminotransferase-like"/>
</dbReference>
<keyword evidence="12" id="KW-0808">Transferase</keyword>
<comment type="similarity">
    <text evidence="5">Belongs to the class-IV pyridoxal-phosphate-dependent aminotransferase family.</text>
</comment>
<reference evidence="12 13" key="1">
    <citation type="submission" date="2020-08" db="EMBL/GenBank/DDBJ databases">
        <title>Genomic Encyclopedia of Type Strains, Phase IV (KMG-IV): sequencing the most valuable type-strain genomes for metagenomic binning, comparative biology and taxonomic classification.</title>
        <authorList>
            <person name="Goeker M."/>
        </authorList>
    </citation>
    <scope>NUCLEOTIDE SEQUENCE [LARGE SCALE GENOMIC DNA]</scope>
    <source>
        <strain evidence="12 13">DSM 102850</strain>
    </source>
</reference>
<dbReference type="AlphaFoldDB" id="A0A840I072"/>
<dbReference type="Gene3D" id="3.30.470.10">
    <property type="match status" value="1"/>
</dbReference>